<dbReference type="SUPFAM" id="SSF47413">
    <property type="entry name" value="lambda repressor-like DNA-binding domains"/>
    <property type="match status" value="1"/>
</dbReference>
<dbReference type="CDD" id="cd00093">
    <property type="entry name" value="HTH_XRE"/>
    <property type="match status" value="1"/>
</dbReference>
<dbReference type="Pfam" id="PF01381">
    <property type="entry name" value="HTH_3"/>
    <property type="match status" value="1"/>
</dbReference>
<organism evidence="3 4">
    <name type="scientific">Serratia liquefaciens</name>
    <dbReference type="NCBI Taxonomy" id="614"/>
    <lineage>
        <taxon>Bacteria</taxon>
        <taxon>Pseudomonadati</taxon>
        <taxon>Pseudomonadota</taxon>
        <taxon>Gammaproteobacteria</taxon>
        <taxon>Enterobacterales</taxon>
        <taxon>Yersiniaceae</taxon>
        <taxon>Serratia</taxon>
    </lineage>
</organism>
<sequence>MDLKSYLNENGIKQQDFAQAVEKSQGYVSRVVAGSCKLGGEVVIKWAAATGFNVTPHDLRPDLYPNPSDGLPEQTAA</sequence>
<reference evidence="3 4" key="1">
    <citation type="submission" date="2021-01" db="EMBL/GenBank/DDBJ databases">
        <title>FDA dAtabase for Regulatory Grade micrObial Sequences (FDA-ARGOS): Supporting development and validation of Infectious Disease Dx tests.</title>
        <authorList>
            <person name="Blissenbach B."/>
            <person name="Krut O."/>
            <person name="Tallon L."/>
            <person name="Sadzewicz L."/>
            <person name="Zhao X."/>
            <person name="Boylan J."/>
            <person name="Ott S."/>
            <person name="Bowen H."/>
            <person name="Vavikolanu K."/>
            <person name="Mehta A."/>
            <person name="Aluvathingal J."/>
            <person name="Nadendla S."/>
            <person name="Yan Y."/>
            <person name="Sichtig H."/>
        </authorList>
    </citation>
    <scope>NUCLEOTIDE SEQUENCE [LARGE SCALE GENOMIC DNA]</scope>
    <source>
        <strain evidence="3 4">FDAARGOS_1081</strain>
    </source>
</reference>
<dbReference type="InterPro" id="IPR010982">
    <property type="entry name" value="Lambda_DNA-bd_dom_sf"/>
</dbReference>
<evidence type="ECO:0000259" key="2">
    <source>
        <dbReference type="PROSITE" id="PS50943"/>
    </source>
</evidence>
<keyword evidence="4" id="KW-1185">Reference proteome</keyword>
<accession>A0ABX7CZ77</accession>
<dbReference type="InterPro" id="IPR001387">
    <property type="entry name" value="Cro/C1-type_HTH"/>
</dbReference>
<evidence type="ECO:0000313" key="4">
    <source>
        <dbReference type="Proteomes" id="UP000595237"/>
    </source>
</evidence>
<protein>
    <submittedName>
        <fullName evidence="3">Helix-turn-helix domain-containing protein</fullName>
    </submittedName>
</protein>
<name>A0ABX7CZ77_SERLI</name>
<evidence type="ECO:0000313" key="3">
    <source>
        <dbReference type="EMBL" id="QQU53624.1"/>
    </source>
</evidence>
<dbReference type="Gene3D" id="1.10.260.40">
    <property type="entry name" value="lambda repressor-like DNA-binding domains"/>
    <property type="match status" value="1"/>
</dbReference>
<evidence type="ECO:0000256" key="1">
    <source>
        <dbReference type="SAM" id="MobiDB-lite"/>
    </source>
</evidence>
<dbReference type="PROSITE" id="PS50943">
    <property type="entry name" value="HTH_CROC1"/>
    <property type="match status" value="1"/>
</dbReference>
<proteinExistence type="predicted"/>
<feature type="region of interest" description="Disordered" evidence="1">
    <location>
        <begin position="57"/>
        <end position="77"/>
    </location>
</feature>
<gene>
    <name evidence="3" type="ORF">I6I38_14875</name>
</gene>
<dbReference type="EMBL" id="CP068148">
    <property type="protein sequence ID" value="QQU53624.1"/>
    <property type="molecule type" value="Genomic_DNA"/>
</dbReference>
<dbReference type="Proteomes" id="UP000595237">
    <property type="component" value="Chromosome"/>
</dbReference>
<dbReference type="SMART" id="SM00530">
    <property type="entry name" value="HTH_XRE"/>
    <property type="match status" value="1"/>
</dbReference>
<feature type="domain" description="HTH cro/C1-type" evidence="2">
    <location>
        <begin position="3"/>
        <end position="59"/>
    </location>
</feature>
<dbReference type="RefSeq" id="WP_201895450.1">
    <property type="nucleotide sequence ID" value="NZ_CP068148.1"/>
</dbReference>